<dbReference type="AlphaFoldDB" id="A0A426ZKL9"/>
<dbReference type="GO" id="GO:0006397">
    <property type="term" value="P:mRNA processing"/>
    <property type="evidence" value="ECO:0007669"/>
    <property type="project" value="UniProtKB-KW"/>
</dbReference>
<dbReference type="Pfam" id="PF01805">
    <property type="entry name" value="Surp"/>
    <property type="match status" value="1"/>
</dbReference>
<name>A0A426ZKL9_ENSVE</name>
<evidence type="ECO:0000313" key="6">
    <source>
        <dbReference type="Proteomes" id="UP000287651"/>
    </source>
</evidence>
<dbReference type="Pfam" id="PF26093">
    <property type="entry name" value="HTH_TGH"/>
    <property type="match status" value="1"/>
</dbReference>
<proteinExistence type="predicted"/>
<evidence type="ECO:0000256" key="1">
    <source>
        <dbReference type="ARBA" id="ARBA00022664"/>
    </source>
</evidence>
<feature type="domain" description="SURP motif" evidence="4">
    <location>
        <begin position="194"/>
        <end position="236"/>
    </location>
</feature>
<accession>A0A426ZKL9</accession>
<dbReference type="Gene3D" id="1.10.10.790">
    <property type="entry name" value="Surp module"/>
    <property type="match status" value="1"/>
</dbReference>
<protein>
    <recommendedName>
        <fullName evidence="4">SURP motif domain-containing protein</fullName>
    </recommendedName>
</protein>
<feature type="transmembrane region" description="Helical" evidence="2">
    <location>
        <begin position="63"/>
        <end position="83"/>
    </location>
</feature>
<keyword evidence="2" id="KW-0472">Membrane</keyword>
<dbReference type="GO" id="GO:0005634">
    <property type="term" value="C:nucleus"/>
    <property type="evidence" value="ECO:0007669"/>
    <property type="project" value="TreeGrafter"/>
</dbReference>
<keyword evidence="2" id="KW-0812">Transmembrane</keyword>
<evidence type="ECO:0000256" key="3">
    <source>
        <dbReference type="SAM" id="SignalP"/>
    </source>
</evidence>
<dbReference type="PANTHER" id="PTHR13384">
    <property type="entry name" value="G PATCH DOMAIN-CONTAINING PROTEIN 1"/>
    <property type="match status" value="1"/>
</dbReference>
<dbReference type="SMART" id="SM00648">
    <property type="entry name" value="SWAP"/>
    <property type="match status" value="1"/>
</dbReference>
<sequence length="450" mass="50330">MPSPSNERRSLVFLAVVLLLLSANWYRPVAGCPRAGLLADRYVLPVPSSMLIMFRKSCGYLCFWSILSHLGIILIFDQISLSLSEARREARKAFLAFSGNEGGAETAKEGSHVWDSEEYAERVNNGLYTSKSMPVSNLTGNDFLPFYSKIIGNLHQSGSDWHGLFSAPLESATTIAELPPPEVPPPEDNNLKLLIDGFATLVARCGKIFEDLSKEKNRSNPLFYFLSGGDGHNYYKRKLWEEKQRSVNHLRLVEVSKSKSSTQTMTAESRGRILGEKKLERTSNDTSSSVAVKEFIHLQSNLADTFTKPVSLVGLLEVAKPFKDDPAKQERFEQFLKDKYEGGLRSTQPSGIMSENDRARERLDFEAAAEAIEKGESKKLLASSSMEQFTTLSGVVEQQFIASTGLTVRLLILMIDFALRPRDPSSAVDFFSPRGEKERLTYNERVISQY</sequence>
<gene>
    <name evidence="5" type="ORF">B296_00024378</name>
</gene>
<evidence type="ECO:0000313" key="5">
    <source>
        <dbReference type="EMBL" id="RRT64537.1"/>
    </source>
</evidence>
<keyword evidence="2" id="KW-1133">Transmembrane helix</keyword>
<dbReference type="InterPro" id="IPR000061">
    <property type="entry name" value="Surp"/>
</dbReference>
<keyword evidence="1" id="KW-0507">mRNA processing</keyword>
<dbReference type="EMBL" id="AMZH03006153">
    <property type="protein sequence ID" value="RRT64537.1"/>
    <property type="molecule type" value="Genomic_DNA"/>
</dbReference>
<evidence type="ECO:0000259" key="4">
    <source>
        <dbReference type="PROSITE" id="PS50128"/>
    </source>
</evidence>
<dbReference type="Proteomes" id="UP000287651">
    <property type="component" value="Unassembled WGS sequence"/>
</dbReference>
<feature type="signal peptide" evidence="3">
    <location>
        <begin position="1"/>
        <end position="31"/>
    </location>
</feature>
<dbReference type="SUPFAM" id="SSF109905">
    <property type="entry name" value="Surp module (SWAP domain)"/>
    <property type="match status" value="1"/>
</dbReference>
<organism evidence="5 6">
    <name type="scientific">Ensete ventricosum</name>
    <name type="common">Abyssinian banana</name>
    <name type="synonym">Musa ensete</name>
    <dbReference type="NCBI Taxonomy" id="4639"/>
    <lineage>
        <taxon>Eukaryota</taxon>
        <taxon>Viridiplantae</taxon>
        <taxon>Streptophyta</taxon>
        <taxon>Embryophyta</taxon>
        <taxon>Tracheophyta</taxon>
        <taxon>Spermatophyta</taxon>
        <taxon>Magnoliopsida</taxon>
        <taxon>Liliopsida</taxon>
        <taxon>Zingiberales</taxon>
        <taxon>Musaceae</taxon>
        <taxon>Ensete</taxon>
    </lineage>
</organism>
<evidence type="ECO:0000256" key="2">
    <source>
        <dbReference type="SAM" id="Phobius"/>
    </source>
</evidence>
<keyword evidence="3" id="KW-0732">Signal</keyword>
<dbReference type="GO" id="GO:0003723">
    <property type="term" value="F:RNA binding"/>
    <property type="evidence" value="ECO:0007669"/>
    <property type="project" value="InterPro"/>
</dbReference>
<comment type="caution">
    <text evidence="5">The sequence shown here is derived from an EMBL/GenBank/DDBJ whole genome shotgun (WGS) entry which is preliminary data.</text>
</comment>
<dbReference type="PANTHER" id="PTHR13384:SF19">
    <property type="entry name" value="G PATCH DOMAIN-CONTAINING PROTEIN 1"/>
    <property type="match status" value="1"/>
</dbReference>
<dbReference type="InterPro" id="IPR035967">
    <property type="entry name" value="SWAP/Surp_sf"/>
</dbReference>
<feature type="chain" id="PRO_5019538569" description="SURP motif domain-containing protein" evidence="3">
    <location>
        <begin position="32"/>
        <end position="450"/>
    </location>
</feature>
<dbReference type="PROSITE" id="PS50128">
    <property type="entry name" value="SURP"/>
    <property type="match status" value="1"/>
</dbReference>
<reference evidence="5 6" key="1">
    <citation type="journal article" date="2014" name="Agronomy (Basel)">
        <title>A Draft Genome Sequence for Ensete ventricosum, the Drought-Tolerant Tree Against Hunger.</title>
        <authorList>
            <person name="Harrison J."/>
            <person name="Moore K.A."/>
            <person name="Paszkiewicz K."/>
            <person name="Jones T."/>
            <person name="Grant M."/>
            <person name="Ambacheew D."/>
            <person name="Muzemil S."/>
            <person name="Studholme D.J."/>
        </authorList>
    </citation>
    <scope>NUCLEOTIDE SEQUENCE [LARGE SCALE GENOMIC DNA]</scope>
</reference>